<dbReference type="HOGENOM" id="CLU_082677_0_0_2"/>
<dbReference type="InterPro" id="IPR012336">
    <property type="entry name" value="Thioredoxin-like_fold"/>
</dbReference>
<accession>E8R862</accession>
<dbReference type="RefSeq" id="WP_013561910.1">
    <property type="nucleotide sequence ID" value="NC_014961.1"/>
</dbReference>
<dbReference type="AlphaFoldDB" id="E8R862"/>
<dbReference type="EMBL" id="CP002363">
    <property type="protein sequence ID" value="ADV64688.1"/>
    <property type="molecule type" value="Genomic_DNA"/>
</dbReference>
<dbReference type="STRING" id="765177.Desmu_0369"/>
<dbReference type="InterPro" id="IPR036249">
    <property type="entry name" value="Thioredoxin-like_sf"/>
</dbReference>
<sequence length="246" mass="27855">MTGLFDPETEEELRKIFQSITRELNDVLVVSRDEESHVHGEDEDEHHHHHHHHGGCPTCGEAKMLAEEIVRISGGRVRFTVLDAKDAEALKPRYLPAFIYDTPKRNVRYYGLPSGQEFAPFIFIHDYISNGVKLSKSVVEELESIDAPLHVKIFVTPECPYCPLVVDFFNQAGLVNQGIVVETIEAFEHPVEADAYGVQYVPYVAITRLSDYDKYGAKPIEVIPGYLPPEENVKILRKAAGKLKRM</sequence>
<dbReference type="PANTHER" id="PTHR37170:SF1">
    <property type="entry name" value="GLUTAREDOXIN-LIKE PROTEIN"/>
    <property type="match status" value="1"/>
</dbReference>
<evidence type="ECO:0000256" key="1">
    <source>
        <dbReference type="ARBA" id="ARBA00007787"/>
    </source>
</evidence>
<dbReference type="eggNOG" id="arCOG01218">
    <property type="taxonomic scope" value="Archaea"/>
</dbReference>
<dbReference type="PANTHER" id="PTHR37170">
    <property type="entry name" value="GLUTAREDOXIN-RELATED"/>
    <property type="match status" value="1"/>
</dbReference>
<dbReference type="Gene3D" id="3.40.30.10">
    <property type="entry name" value="Glutaredoxin"/>
    <property type="match status" value="2"/>
</dbReference>
<reference evidence="4 5" key="2">
    <citation type="journal article" date="2011" name="Stand. Genomic Sci.">
        <title>Complete genome sequence of Desulfurococcus mucosus type strain (O7/1).</title>
        <authorList>
            <person name="Wirth R."/>
            <person name="Chertkov O."/>
            <person name="Held B."/>
            <person name="Lapidus A."/>
            <person name="Nolan M."/>
            <person name="Lucas S."/>
            <person name="Hammon N."/>
            <person name="Deshpande S."/>
            <person name="Cheng J.F."/>
            <person name="Tapia R."/>
            <person name="Han C."/>
            <person name="Goodwin L."/>
            <person name="Pitluck S."/>
            <person name="Liolios K."/>
            <person name="Ioanna P."/>
            <person name="Ivanova N."/>
            <person name="Mavromatis K."/>
            <person name="Mikhailova N."/>
            <person name="Pati A."/>
            <person name="Chen A."/>
            <person name="Palaniappan K."/>
            <person name="Land M."/>
            <person name="Hauser L."/>
            <person name="Chang Y.J."/>
            <person name="Jeffries C.D."/>
            <person name="Bilek Y."/>
            <person name="Hader T."/>
            <person name="Rohde M."/>
            <person name="Spring S."/>
            <person name="Sikorski J."/>
            <person name="Goker M."/>
            <person name="Woyke T."/>
            <person name="Bristow J."/>
            <person name="Eisen J.A."/>
            <person name="Markowitz V."/>
            <person name="Hugenholtz P."/>
            <person name="Kyrpides N.C."/>
            <person name="Klenk H.P."/>
        </authorList>
    </citation>
    <scope>NUCLEOTIDE SEQUENCE [LARGE SCALE GENOMIC DNA]</scope>
    <source>
        <strain evidence="5">ATCC 35584 / DSM 2162 / JCM 9187 / O7/1</strain>
    </source>
</reference>
<evidence type="ECO:0000313" key="4">
    <source>
        <dbReference type="EMBL" id="ADV64688.1"/>
    </source>
</evidence>
<evidence type="ECO:0000259" key="3">
    <source>
        <dbReference type="Pfam" id="PF13192"/>
    </source>
</evidence>
<feature type="domain" description="Thioredoxin-like fold" evidence="3">
    <location>
        <begin position="150"/>
        <end position="206"/>
    </location>
</feature>
<dbReference type="PROSITE" id="PS51354">
    <property type="entry name" value="GLUTAREDOXIN_2"/>
    <property type="match status" value="1"/>
</dbReference>
<dbReference type="OrthoDB" id="35385at2157"/>
<feature type="region of interest" description="Disordered" evidence="2">
    <location>
        <begin position="32"/>
        <end position="56"/>
    </location>
</feature>
<proteinExistence type="inferred from homology"/>
<reference evidence="5" key="1">
    <citation type="submission" date="2010-11" db="EMBL/GenBank/DDBJ databases">
        <title>The complete genome of Desulfurococcus mucosus DSM 2162.</title>
        <authorList>
            <consortium name="US DOE Joint Genome Institute (JGI-PGF)"/>
            <person name="Lucas S."/>
            <person name="Copeland A."/>
            <person name="Lapidus A."/>
            <person name="Bruce D."/>
            <person name="Goodwin L."/>
            <person name="Pitluck S."/>
            <person name="Kyrpides N."/>
            <person name="Mavromatis K."/>
            <person name="Pagani I."/>
            <person name="Ivanova N."/>
            <person name="Ovchinnikova G."/>
            <person name="Chertkov O."/>
            <person name="Held B."/>
            <person name="Brettin T."/>
            <person name="Detter J.C."/>
            <person name="Tapia R."/>
            <person name="Han C."/>
            <person name="Land M."/>
            <person name="Hauser L."/>
            <person name="Markowitz V."/>
            <person name="Cheng J.-F."/>
            <person name="Hugenholtz P."/>
            <person name="Woyke T."/>
            <person name="Wu D."/>
            <person name="Wirth R."/>
            <person name="Bilek Y."/>
            <person name="Hader T."/>
            <person name="Klenk H.-P."/>
            <person name="Eisen J.A."/>
        </authorList>
    </citation>
    <scope>NUCLEOTIDE SEQUENCE [LARGE SCALE GENOMIC DNA]</scope>
    <source>
        <strain evidence="5">ATCC 35584 / DSM 2162 / JCM 9187 / O7/1</strain>
    </source>
</reference>
<evidence type="ECO:0000256" key="2">
    <source>
        <dbReference type="SAM" id="MobiDB-lite"/>
    </source>
</evidence>
<dbReference type="Proteomes" id="UP000001068">
    <property type="component" value="Chromosome"/>
</dbReference>
<dbReference type="SUPFAM" id="SSF52833">
    <property type="entry name" value="Thioredoxin-like"/>
    <property type="match status" value="2"/>
</dbReference>
<organism evidence="4 5">
    <name type="scientific">Desulfurococcus mucosus (strain ATCC 35584 / DSM 2162 / JCM 9187 / O7/1)</name>
    <dbReference type="NCBI Taxonomy" id="765177"/>
    <lineage>
        <taxon>Archaea</taxon>
        <taxon>Thermoproteota</taxon>
        <taxon>Thermoprotei</taxon>
        <taxon>Desulfurococcales</taxon>
        <taxon>Desulfurococcaceae</taxon>
        <taxon>Desulfurococcus</taxon>
    </lineage>
</organism>
<comment type="similarity">
    <text evidence="1">Belongs to the glutaredoxin family.</text>
</comment>
<dbReference type="Pfam" id="PF13192">
    <property type="entry name" value="Thioredoxin_3"/>
    <property type="match status" value="1"/>
</dbReference>
<evidence type="ECO:0000313" key="5">
    <source>
        <dbReference type="Proteomes" id="UP000001068"/>
    </source>
</evidence>
<dbReference type="KEGG" id="dmu:Desmu_0369"/>
<gene>
    <name evidence="4" type="ordered locus">Desmu_0369</name>
</gene>
<keyword evidence="5" id="KW-1185">Reference proteome</keyword>
<dbReference type="GeneID" id="10153062"/>
<protein>
    <submittedName>
        <fullName evidence="4">Glutaredoxin</fullName>
    </submittedName>
</protein>
<name>E8R862_DESM0</name>